<sequence>MASPYISSLSNIRARTLGPLNANRTPNISRIVNRGIVNGTPPQYFSQQEPLNANMNSISRNQHIRTQEDKDVKQVYKDTSSSDRIRRLKSQTIGNNMKSTSTKNVNQNDTRSAVRRMRSSGYVVPRKNRI</sequence>
<evidence type="ECO:0000256" key="1">
    <source>
        <dbReference type="SAM" id="MobiDB-lite"/>
    </source>
</evidence>
<reference evidence="2" key="1">
    <citation type="journal article" date="2020" name="Nature">
        <title>Giant virus diversity and host interactions through global metagenomics.</title>
        <authorList>
            <person name="Schulz F."/>
            <person name="Roux S."/>
            <person name="Paez-Espino D."/>
            <person name="Jungbluth S."/>
            <person name="Walsh D.A."/>
            <person name="Denef V.J."/>
            <person name="McMahon K.D."/>
            <person name="Konstantinidis K.T."/>
            <person name="Eloe-Fadrosh E.A."/>
            <person name="Kyrpides N.C."/>
            <person name="Woyke T."/>
        </authorList>
    </citation>
    <scope>NUCLEOTIDE SEQUENCE</scope>
    <source>
        <strain evidence="2">GVMAG-M-3300024258-14</strain>
    </source>
</reference>
<feature type="compositionally biased region" description="Basic and acidic residues" evidence="1">
    <location>
        <begin position="65"/>
        <end position="82"/>
    </location>
</feature>
<accession>A0A6C0IKN3</accession>
<feature type="region of interest" description="Disordered" evidence="1">
    <location>
        <begin position="90"/>
        <end position="130"/>
    </location>
</feature>
<name>A0A6C0IKN3_9ZZZZ</name>
<feature type="region of interest" description="Disordered" evidence="1">
    <location>
        <begin position="63"/>
        <end position="82"/>
    </location>
</feature>
<proteinExistence type="predicted"/>
<evidence type="ECO:0000313" key="2">
    <source>
        <dbReference type="EMBL" id="QHT93738.1"/>
    </source>
</evidence>
<protein>
    <submittedName>
        <fullName evidence="2">Uncharacterized protein</fullName>
    </submittedName>
</protein>
<dbReference type="EMBL" id="MN740210">
    <property type="protein sequence ID" value="QHT93738.1"/>
    <property type="molecule type" value="Genomic_DNA"/>
</dbReference>
<dbReference type="AlphaFoldDB" id="A0A6C0IKN3"/>
<organism evidence="2">
    <name type="scientific">viral metagenome</name>
    <dbReference type="NCBI Taxonomy" id="1070528"/>
    <lineage>
        <taxon>unclassified sequences</taxon>
        <taxon>metagenomes</taxon>
        <taxon>organismal metagenomes</taxon>
    </lineage>
</organism>
<feature type="compositionally biased region" description="Polar residues" evidence="1">
    <location>
        <begin position="90"/>
        <end position="111"/>
    </location>
</feature>